<gene>
    <name evidence="2" type="ORF">LCGC14_3108360</name>
</gene>
<dbReference type="AlphaFoldDB" id="A0A0F8WUK4"/>
<sequence>MSGHNHVIHGGPAIEGCICEHCAMSEHTPLTDDELAEWETDIETAIRNAKMWRSWGVAIPVRLKRLDRCVKEVKRLKEVNDDLAKDVADLEHEDLANSSRIRQLRAEVEGLEAKLLDERAAAEDAAALESEDRYK</sequence>
<protein>
    <submittedName>
        <fullName evidence="2">Uncharacterized protein</fullName>
    </submittedName>
</protein>
<accession>A0A0F8WUK4</accession>
<keyword evidence="1" id="KW-0175">Coiled coil</keyword>
<comment type="caution">
    <text evidence="2">The sequence shown here is derived from an EMBL/GenBank/DDBJ whole genome shotgun (WGS) entry which is preliminary data.</text>
</comment>
<reference evidence="2" key="1">
    <citation type="journal article" date="2015" name="Nature">
        <title>Complex archaea that bridge the gap between prokaryotes and eukaryotes.</title>
        <authorList>
            <person name="Spang A."/>
            <person name="Saw J.H."/>
            <person name="Jorgensen S.L."/>
            <person name="Zaremba-Niedzwiedzka K."/>
            <person name="Martijn J."/>
            <person name="Lind A.E."/>
            <person name="van Eijk R."/>
            <person name="Schleper C."/>
            <person name="Guy L."/>
            <person name="Ettema T.J."/>
        </authorList>
    </citation>
    <scope>NUCLEOTIDE SEQUENCE</scope>
</reference>
<proteinExistence type="predicted"/>
<organism evidence="2">
    <name type="scientific">marine sediment metagenome</name>
    <dbReference type="NCBI Taxonomy" id="412755"/>
    <lineage>
        <taxon>unclassified sequences</taxon>
        <taxon>metagenomes</taxon>
        <taxon>ecological metagenomes</taxon>
    </lineage>
</organism>
<evidence type="ECO:0000256" key="1">
    <source>
        <dbReference type="SAM" id="Coils"/>
    </source>
</evidence>
<dbReference type="EMBL" id="LAZR01067193">
    <property type="protein sequence ID" value="KKK52095.1"/>
    <property type="molecule type" value="Genomic_DNA"/>
</dbReference>
<name>A0A0F8WUK4_9ZZZZ</name>
<evidence type="ECO:0000313" key="2">
    <source>
        <dbReference type="EMBL" id="KKK52095.1"/>
    </source>
</evidence>
<feature type="coiled-coil region" evidence="1">
    <location>
        <begin position="66"/>
        <end position="121"/>
    </location>
</feature>